<accession>A0ABN3A922</accession>
<feature type="transmembrane region" description="Helical" evidence="2">
    <location>
        <begin position="6"/>
        <end position="32"/>
    </location>
</feature>
<feature type="region of interest" description="Disordered" evidence="1">
    <location>
        <begin position="323"/>
        <end position="351"/>
    </location>
</feature>
<keyword evidence="2" id="KW-1133">Transmembrane helix</keyword>
<feature type="transmembrane region" description="Helical" evidence="2">
    <location>
        <begin position="44"/>
        <end position="64"/>
    </location>
</feature>
<dbReference type="RefSeq" id="WP_344157998.1">
    <property type="nucleotide sequence ID" value="NZ_BAAAQR010000019.1"/>
</dbReference>
<dbReference type="SUPFAM" id="SSF63829">
    <property type="entry name" value="Calcium-dependent phosphotriesterase"/>
    <property type="match status" value="1"/>
</dbReference>
<dbReference type="EMBL" id="BAAAQR010000019">
    <property type="protein sequence ID" value="GAA2156284.1"/>
    <property type="molecule type" value="Genomic_DNA"/>
</dbReference>
<comment type="caution">
    <text evidence="3">The sequence shown here is derived from an EMBL/GenBank/DDBJ whole genome shotgun (WGS) entry which is preliminary data.</text>
</comment>
<proteinExistence type="predicted"/>
<organism evidence="3 4">
    <name type="scientific">Nocardioides koreensis</name>
    <dbReference type="NCBI Taxonomy" id="433651"/>
    <lineage>
        <taxon>Bacteria</taxon>
        <taxon>Bacillati</taxon>
        <taxon>Actinomycetota</taxon>
        <taxon>Actinomycetes</taxon>
        <taxon>Propionibacteriales</taxon>
        <taxon>Nocardioidaceae</taxon>
        <taxon>Nocardioides</taxon>
    </lineage>
</organism>
<evidence type="ECO:0000313" key="4">
    <source>
        <dbReference type="Proteomes" id="UP001501771"/>
    </source>
</evidence>
<evidence type="ECO:0000256" key="1">
    <source>
        <dbReference type="SAM" id="MobiDB-lite"/>
    </source>
</evidence>
<protein>
    <recommendedName>
        <fullName evidence="5">Pyrroloquinoline-quinone binding quinoprotein</fullName>
    </recommendedName>
</protein>
<keyword evidence="2" id="KW-0472">Membrane</keyword>
<evidence type="ECO:0000313" key="3">
    <source>
        <dbReference type="EMBL" id="GAA2156284.1"/>
    </source>
</evidence>
<keyword evidence="2" id="KW-0812">Transmembrane</keyword>
<dbReference type="Proteomes" id="UP001501771">
    <property type="component" value="Unassembled WGS sequence"/>
</dbReference>
<gene>
    <name evidence="3" type="ORF">GCM10009844_44410</name>
</gene>
<name>A0ABN3A922_9ACTN</name>
<evidence type="ECO:0000256" key="2">
    <source>
        <dbReference type="SAM" id="Phobius"/>
    </source>
</evidence>
<feature type="compositionally biased region" description="Low complexity" evidence="1">
    <location>
        <begin position="334"/>
        <end position="345"/>
    </location>
</feature>
<evidence type="ECO:0008006" key="5">
    <source>
        <dbReference type="Google" id="ProtNLM"/>
    </source>
</evidence>
<keyword evidence="4" id="KW-1185">Reference proteome</keyword>
<sequence length="529" mass="55903">MRFQRTLALVGVGLVWLALGPWVLPAALALLLVPRVRAWLRPTWRVSGAVAASVLALVGLVVLVPDGWLPIPPGPGALVTPGYAGRPAAARPITVDVAQHPHLAPNGASSMHDDAWASDTYAWAGPLGESPEVDTSWFGLEECASLAVDSHDRLVGLCGDLHGPTLHVIDPDSMNPVATKELPDRPDNGAKPWEDLCAGAYFFLDDEDHAVVATTDRRVLVVGTSDADGDPDLTTEASYDLGDEIPAHDCLVALVPDWHGDIWWVTQQGRVGTVSPASGRIRALDLDEDVANSLAVDRSGAFVVTTEALYRIEAGASGKPTVTWRTSYDRGSEQKSGQLSQGSGSTPTLLPGGMVAITDNADPRMHVSFYGTGSGDLVCQAAVFGDDESATENSLVSVGSGVIVENNHGYGGPLSTMLGMTSDGGIARVDVTDRKCSVRWTSDEVAPSSVPKVSLANGLLYAYTKPHSWWGANAWYLSALDVRTGRTVFKVRTGLGALSNNHYAAVTLTRDGSAYIGTLGGLVRVRDRS</sequence>
<reference evidence="3 4" key="1">
    <citation type="journal article" date="2019" name="Int. J. Syst. Evol. Microbiol.">
        <title>The Global Catalogue of Microorganisms (GCM) 10K type strain sequencing project: providing services to taxonomists for standard genome sequencing and annotation.</title>
        <authorList>
            <consortium name="The Broad Institute Genomics Platform"/>
            <consortium name="The Broad Institute Genome Sequencing Center for Infectious Disease"/>
            <person name="Wu L."/>
            <person name="Ma J."/>
        </authorList>
    </citation>
    <scope>NUCLEOTIDE SEQUENCE [LARGE SCALE GENOMIC DNA]</scope>
    <source>
        <strain evidence="3 4">JCM 16022</strain>
    </source>
</reference>